<dbReference type="PANTHER" id="PTHR11406">
    <property type="entry name" value="PHOSPHOGLYCERATE KINASE"/>
    <property type="match status" value="1"/>
</dbReference>
<keyword evidence="5 10" id="KW-0808">Transferase</keyword>
<evidence type="ECO:0000256" key="4">
    <source>
        <dbReference type="ARBA" id="ARBA00013061"/>
    </source>
</evidence>
<evidence type="ECO:0000256" key="1">
    <source>
        <dbReference type="ARBA" id="ARBA00000642"/>
    </source>
</evidence>
<evidence type="ECO:0000256" key="5">
    <source>
        <dbReference type="ARBA" id="ARBA00022679"/>
    </source>
</evidence>
<sequence>MKARGLKVGQSLHEPDMAKVCKRLEMKARNKGVRLLLPDDFVYSEGYDNNVLTGYVKYADCYPSGMLPVSMMGLDIADQSLETIVSCYKSARTLFWNGPVGAAELDKFAWGSKCVATLLASMGKLNRTTIVGGKDTLDVLEKVGMRDQISHCSSGGASFMDIMERKILPGLTCLLPAADMRVPPPADDVPLFDVDAELEPLDAMARETGTTDMYE</sequence>
<dbReference type="InterPro" id="IPR036043">
    <property type="entry name" value="Phosphoglycerate_kinase_sf"/>
</dbReference>
<keyword evidence="7 10" id="KW-0418">Kinase</keyword>
<evidence type="ECO:0000256" key="2">
    <source>
        <dbReference type="ARBA" id="ARBA00001946"/>
    </source>
</evidence>
<protein>
    <recommendedName>
        <fullName evidence="4 10">Phosphoglycerate kinase</fullName>
        <ecNumber evidence="4 10">2.7.2.3</ecNumber>
    </recommendedName>
</protein>
<dbReference type="InterPro" id="IPR015824">
    <property type="entry name" value="Phosphoglycerate_kinase_N"/>
</dbReference>
<keyword evidence="6" id="KW-0547">Nucleotide-binding</keyword>
<comment type="catalytic activity">
    <reaction evidence="1 10">
        <text>(2R)-3-phosphoglycerate + ATP = (2R)-3-phospho-glyceroyl phosphate + ADP</text>
        <dbReference type="Rhea" id="RHEA:14801"/>
        <dbReference type="ChEBI" id="CHEBI:30616"/>
        <dbReference type="ChEBI" id="CHEBI:57604"/>
        <dbReference type="ChEBI" id="CHEBI:58272"/>
        <dbReference type="ChEBI" id="CHEBI:456216"/>
        <dbReference type="EC" id="2.7.2.3"/>
    </reaction>
</comment>
<dbReference type="InterPro" id="IPR001576">
    <property type="entry name" value="Phosphoglycerate_kinase"/>
</dbReference>
<reference evidence="12" key="1">
    <citation type="submission" date="2021-01" db="EMBL/GenBank/DDBJ databases">
        <authorList>
            <person name="Corre E."/>
            <person name="Pelletier E."/>
            <person name="Niang G."/>
            <person name="Scheremetjew M."/>
            <person name="Finn R."/>
            <person name="Kale V."/>
            <person name="Holt S."/>
            <person name="Cochrane G."/>
            <person name="Meng A."/>
            <person name="Brown T."/>
            <person name="Cohen L."/>
        </authorList>
    </citation>
    <scope>NUCLEOTIDE SEQUENCE</scope>
    <source>
        <strain evidence="12">CCMP622</strain>
    </source>
</reference>
<accession>A0A7S2TPT0</accession>
<comment type="subunit">
    <text evidence="11">Monomer.</text>
</comment>
<evidence type="ECO:0000313" key="12">
    <source>
        <dbReference type="EMBL" id="CAD9762782.1"/>
    </source>
</evidence>
<gene>
    <name evidence="12" type="ORF">LSP00402_LOCUS9332</name>
</gene>
<dbReference type="GO" id="GO:0004618">
    <property type="term" value="F:phosphoglycerate kinase activity"/>
    <property type="evidence" value="ECO:0007669"/>
    <property type="project" value="UniProtKB-EC"/>
</dbReference>
<dbReference type="GO" id="GO:0043531">
    <property type="term" value="F:ADP binding"/>
    <property type="evidence" value="ECO:0007669"/>
    <property type="project" value="TreeGrafter"/>
</dbReference>
<evidence type="ECO:0000256" key="7">
    <source>
        <dbReference type="ARBA" id="ARBA00022777"/>
    </source>
</evidence>
<comment type="similarity">
    <text evidence="3 10">Belongs to the phosphoglycerate kinase family.</text>
</comment>
<dbReference type="EMBL" id="HBHP01015019">
    <property type="protein sequence ID" value="CAD9762782.1"/>
    <property type="molecule type" value="Transcribed_RNA"/>
</dbReference>
<dbReference type="GO" id="GO:0006094">
    <property type="term" value="P:gluconeogenesis"/>
    <property type="evidence" value="ECO:0007669"/>
    <property type="project" value="TreeGrafter"/>
</dbReference>
<name>A0A7S2TPT0_9EUKA</name>
<dbReference type="GO" id="GO:0005829">
    <property type="term" value="C:cytosol"/>
    <property type="evidence" value="ECO:0007669"/>
    <property type="project" value="TreeGrafter"/>
</dbReference>
<organism evidence="12">
    <name type="scientific">Lotharella oceanica</name>
    <dbReference type="NCBI Taxonomy" id="641309"/>
    <lineage>
        <taxon>Eukaryota</taxon>
        <taxon>Sar</taxon>
        <taxon>Rhizaria</taxon>
        <taxon>Cercozoa</taxon>
        <taxon>Chlorarachniophyceae</taxon>
        <taxon>Lotharella</taxon>
    </lineage>
</organism>
<evidence type="ECO:0000256" key="8">
    <source>
        <dbReference type="ARBA" id="ARBA00022840"/>
    </source>
</evidence>
<evidence type="ECO:0000256" key="9">
    <source>
        <dbReference type="ARBA" id="ARBA00022842"/>
    </source>
</evidence>
<dbReference type="PANTHER" id="PTHR11406:SF23">
    <property type="entry name" value="PHOSPHOGLYCERATE KINASE 1, CHLOROPLASTIC-RELATED"/>
    <property type="match status" value="1"/>
</dbReference>
<evidence type="ECO:0000256" key="11">
    <source>
        <dbReference type="RuleBase" id="RU000696"/>
    </source>
</evidence>
<keyword evidence="8" id="KW-0067">ATP-binding</keyword>
<dbReference type="SUPFAM" id="SSF53748">
    <property type="entry name" value="Phosphoglycerate kinase"/>
    <property type="match status" value="1"/>
</dbReference>
<dbReference type="UniPathway" id="UPA00109">
    <property type="reaction ID" value="UER00185"/>
</dbReference>
<keyword evidence="9" id="KW-0460">Magnesium</keyword>
<comment type="cofactor">
    <cofactor evidence="2">
        <name>Mg(2+)</name>
        <dbReference type="ChEBI" id="CHEBI:18420"/>
    </cofactor>
</comment>
<dbReference type="AlphaFoldDB" id="A0A7S2TPT0"/>
<dbReference type="GO" id="GO:0005524">
    <property type="term" value="F:ATP binding"/>
    <property type="evidence" value="ECO:0007669"/>
    <property type="project" value="UniProtKB-KW"/>
</dbReference>
<evidence type="ECO:0000256" key="10">
    <source>
        <dbReference type="RuleBase" id="RU000532"/>
    </source>
</evidence>
<proteinExistence type="inferred from homology"/>
<dbReference type="EC" id="2.7.2.3" evidence="4 10"/>
<dbReference type="Pfam" id="PF00162">
    <property type="entry name" value="PGK"/>
    <property type="match status" value="1"/>
</dbReference>
<dbReference type="PRINTS" id="PR00477">
    <property type="entry name" value="PHGLYCKINASE"/>
</dbReference>
<dbReference type="Gene3D" id="3.40.50.1260">
    <property type="entry name" value="Phosphoglycerate kinase, N-terminal domain"/>
    <property type="match status" value="1"/>
</dbReference>
<evidence type="ECO:0000256" key="3">
    <source>
        <dbReference type="ARBA" id="ARBA00008982"/>
    </source>
</evidence>
<evidence type="ECO:0000256" key="6">
    <source>
        <dbReference type="ARBA" id="ARBA00022741"/>
    </source>
</evidence>
<comment type="pathway">
    <text evidence="10">Carbohydrate degradation; glycolysis; pyruvate from D-glyceraldehyde 3-phosphate: step 2/5.</text>
</comment>
<dbReference type="GO" id="GO:0006096">
    <property type="term" value="P:glycolytic process"/>
    <property type="evidence" value="ECO:0007669"/>
    <property type="project" value="UniProtKB-UniPathway"/>
</dbReference>